<evidence type="ECO:0000256" key="2">
    <source>
        <dbReference type="SAM" id="SignalP"/>
    </source>
</evidence>
<sequence length="222" mass="23726">MMCKVQLLVCLFALGATVRAEKDALDYGQGLQMLGKVVRQFLQSQPEDIILGDGVHLVTTQNANEISGRAMSDGGSVFTALENYLRSHEIQIKLPELLPKGDLGRSLKSVMEDVKEDAEVTGRGKKGGGFGGIMVLSMMFGKMLAALGLGGVGLLAMKALMVSAMALMLSMIIGIKKLASHGGDDGGYHVIHASGGHHDRKKREAAEMAYNSWKSLYSSITN</sequence>
<dbReference type="PANTHER" id="PTHR21879">
    <property type="entry name" value="FI03362P-RELATED-RELATED"/>
    <property type="match status" value="1"/>
</dbReference>
<dbReference type="FunCoup" id="A0A1W4XLW2">
    <property type="interactions" value="33"/>
</dbReference>
<dbReference type="InParanoid" id="A0A1W4XLW2"/>
<evidence type="ECO:0000256" key="1">
    <source>
        <dbReference type="SAM" id="Phobius"/>
    </source>
</evidence>
<proteinExistence type="predicted"/>
<feature type="chain" id="PRO_5010720058" evidence="2">
    <location>
        <begin position="21"/>
        <end position="222"/>
    </location>
</feature>
<keyword evidence="1" id="KW-0812">Transmembrane</keyword>
<dbReference type="Proteomes" id="UP000192223">
    <property type="component" value="Unplaced"/>
</dbReference>
<reference evidence="4" key="1">
    <citation type="submission" date="2025-08" db="UniProtKB">
        <authorList>
            <consortium name="RefSeq"/>
        </authorList>
    </citation>
    <scope>IDENTIFICATION</scope>
    <source>
        <tissue evidence="4">Entire body</tissue>
    </source>
</reference>
<dbReference type="PANTHER" id="PTHR21879:SF23">
    <property type="entry name" value="IP06949P"/>
    <property type="match status" value="1"/>
</dbReference>
<dbReference type="GeneID" id="108742905"/>
<dbReference type="RefSeq" id="XP_018333767.1">
    <property type="nucleotide sequence ID" value="XM_018478265.1"/>
</dbReference>
<dbReference type="GO" id="GO:0016020">
    <property type="term" value="C:membrane"/>
    <property type="evidence" value="ECO:0007669"/>
    <property type="project" value="TreeGrafter"/>
</dbReference>
<feature type="signal peptide" evidence="2">
    <location>
        <begin position="1"/>
        <end position="20"/>
    </location>
</feature>
<keyword evidence="1" id="KW-1133">Transmembrane helix</keyword>
<dbReference type="AlphaFoldDB" id="A0A1W4XLW2"/>
<dbReference type="KEGG" id="apln:108742905"/>
<name>A0A1W4XLW2_AGRPL</name>
<keyword evidence="2" id="KW-0732">Signal</keyword>
<accession>A0A1W4XLW2</accession>
<dbReference type="OrthoDB" id="8190250at2759"/>
<organism evidence="3 4">
    <name type="scientific">Agrilus planipennis</name>
    <name type="common">Emerald ash borer</name>
    <name type="synonym">Agrilus marcopoli</name>
    <dbReference type="NCBI Taxonomy" id="224129"/>
    <lineage>
        <taxon>Eukaryota</taxon>
        <taxon>Metazoa</taxon>
        <taxon>Ecdysozoa</taxon>
        <taxon>Arthropoda</taxon>
        <taxon>Hexapoda</taxon>
        <taxon>Insecta</taxon>
        <taxon>Pterygota</taxon>
        <taxon>Neoptera</taxon>
        <taxon>Endopterygota</taxon>
        <taxon>Coleoptera</taxon>
        <taxon>Polyphaga</taxon>
        <taxon>Elateriformia</taxon>
        <taxon>Buprestoidea</taxon>
        <taxon>Buprestidae</taxon>
        <taxon>Agrilinae</taxon>
        <taxon>Agrilus</taxon>
    </lineage>
</organism>
<keyword evidence="1" id="KW-0472">Membrane</keyword>
<gene>
    <name evidence="4" type="primary">LOC108742905</name>
</gene>
<dbReference type="Pfam" id="PF07898">
    <property type="entry name" value="DUF1676"/>
    <property type="match status" value="1"/>
</dbReference>
<evidence type="ECO:0000313" key="4">
    <source>
        <dbReference type="RefSeq" id="XP_018333767.1"/>
    </source>
</evidence>
<evidence type="ECO:0000313" key="3">
    <source>
        <dbReference type="Proteomes" id="UP000192223"/>
    </source>
</evidence>
<dbReference type="InterPro" id="IPR012464">
    <property type="entry name" value="DUF1676"/>
</dbReference>
<feature type="transmembrane region" description="Helical" evidence="1">
    <location>
        <begin position="144"/>
        <end position="169"/>
    </location>
</feature>
<keyword evidence="3" id="KW-1185">Reference proteome</keyword>
<protein>
    <submittedName>
        <fullName evidence="4">Uncharacterized protein LOC108742905</fullName>
    </submittedName>
</protein>